<organism evidence="1 2">
    <name type="scientific">Pistacia atlantica</name>
    <dbReference type="NCBI Taxonomy" id="434234"/>
    <lineage>
        <taxon>Eukaryota</taxon>
        <taxon>Viridiplantae</taxon>
        <taxon>Streptophyta</taxon>
        <taxon>Embryophyta</taxon>
        <taxon>Tracheophyta</taxon>
        <taxon>Spermatophyta</taxon>
        <taxon>Magnoliopsida</taxon>
        <taxon>eudicotyledons</taxon>
        <taxon>Gunneridae</taxon>
        <taxon>Pentapetalae</taxon>
        <taxon>rosids</taxon>
        <taxon>malvids</taxon>
        <taxon>Sapindales</taxon>
        <taxon>Anacardiaceae</taxon>
        <taxon>Pistacia</taxon>
    </lineage>
</organism>
<evidence type="ECO:0000313" key="2">
    <source>
        <dbReference type="Proteomes" id="UP001164250"/>
    </source>
</evidence>
<accession>A0ACC1BAE0</accession>
<reference evidence="2" key="1">
    <citation type="journal article" date="2023" name="G3 (Bethesda)">
        <title>Genome assembly and association tests identify interacting loci associated with vigor, precocity, and sex in interspecific pistachio rootstocks.</title>
        <authorList>
            <person name="Palmer W."/>
            <person name="Jacygrad E."/>
            <person name="Sagayaradj S."/>
            <person name="Cavanaugh K."/>
            <person name="Han R."/>
            <person name="Bertier L."/>
            <person name="Beede B."/>
            <person name="Kafkas S."/>
            <person name="Golino D."/>
            <person name="Preece J."/>
            <person name="Michelmore R."/>
        </authorList>
    </citation>
    <scope>NUCLEOTIDE SEQUENCE [LARGE SCALE GENOMIC DNA]</scope>
</reference>
<sequence length="224" mass="24361">MQSNLLANSPSQSIIATSPPQVCLPATSPCDMPCCHVTPIAISPCHVTSLNTSSCHITASNTQIQTDSNSFTPFVSCPKVFKECVNNGLFKDEGEKKKNFVKVKLVKNPNGAILYYDNTLYEKGEVIWVAGDAIIGEVGLDFTRNSPFLALGFEGGETGSGLYKVEVGIGGSSEDINGRANVEDKGIQRGIVSEDVRVEETRRVGKDIIDLRVSNEKRWWFGGW</sequence>
<comment type="caution">
    <text evidence="1">The sequence shown here is derived from an EMBL/GenBank/DDBJ whole genome shotgun (WGS) entry which is preliminary data.</text>
</comment>
<evidence type="ECO:0000313" key="1">
    <source>
        <dbReference type="EMBL" id="KAJ0095822.1"/>
    </source>
</evidence>
<dbReference type="EMBL" id="CM047902">
    <property type="protein sequence ID" value="KAJ0095822.1"/>
    <property type="molecule type" value="Genomic_DNA"/>
</dbReference>
<gene>
    <name evidence="1" type="ORF">Patl1_16670</name>
</gene>
<name>A0ACC1BAE0_9ROSI</name>
<protein>
    <submittedName>
        <fullName evidence="1">Uncharacterized protein</fullName>
    </submittedName>
</protein>
<proteinExistence type="predicted"/>
<keyword evidence="2" id="KW-1185">Reference proteome</keyword>
<dbReference type="Proteomes" id="UP001164250">
    <property type="component" value="Chromosome 6"/>
</dbReference>